<proteinExistence type="predicted"/>
<dbReference type="EMBL" id="AQFT01000041">
    <property type="protein sequence ID" value="EMZ33043.1"/>
    <property type="molecule type" value="Genomic_DNA"/>
</dbReference>
<evidence type="ECO:0000256" key="1">
    <source>
        <dbReference type="SAM" id="MobiDB-lite"/>
    </source>
</evidence>
<gene>
    <name evidence="3" type="ORF">C823_01461</name>
</gene>
<protein>
    <recommendedName>
        <fullName evidence="5">Type II secretion system protein GspF domain-containing protein</fullName>
    </recommendedName>
</protein>
<dbReference type="PATRIC" id="fig|1235802.3.peg.1556"/>
<evidence type="ECO:0000256" key="2">
    <source>
        <dbReference type="SAM" id="Phobius"/>
    </source>
</evidence>
<dbReference type="AlphaFoldDB" id="N2B2V1"/>
<feature type="compositionally biased region" description="Basic residues" evidence="1">
    <location>
        <begin position="11"/>
        <end position="24"/>
    </location>
</feature>
<sequence length="280" mass="32323">MGKDRNTAKCGKVKRSGVKLKKNGKVSDKKQDQNRINYQDYRFSWKQRVQTAAEYCGISGIFAYLFYRSLVVFAILLLFYPIYRKRKKKQLIRSRQEILCREFKDSIQCAASSMAAGYSIENAFREAYVQMQLQYGSNGLMTEELRYMSSCLSLNIPLEQFLYDFANRSGLEDVRSFCEVFVFAKRSGGDFIRIIHMTAARISEKNELMESIQTEISGRKMEQKLMNLMPLFILLYVDFSFGGYLDGLYHNVLGIIVMTVCLAVYVGAYLLSEKIMSIQV</sequence>
<feature type="region of interest" description="Disordered" evidence="1">
    <location>
        <begin position="1"/>
        <end position="31"/>
    </location>
</feature>
<evidence type="ECO:0008006" key="5">
    <source>
        <dbReference type="Google" id="ProtNLM"/>
    </source>
</evidence>
<keyword evidence="2" id="KW-1133">Transmembrane helix</keyword>
<keyword evidence="4" id="KW-1185">Reference proteome</keyword>
<keyword evidence="2" id="KW-0812">Transmembrane</keyword>
<reference evidence="3 4" key="1">
    <citation type="journal article" date="2014" name="Genome Announc.">
        <title>Draft genome sequences of the altered schaedler flora, a defined bacterial community from gnotobiotic mice.</title>
        <authorList>
            <person name="Wannemuehler M.J."/>
            <person name="Overstreet A.M."/>
            <person name="Ward D.V."/>
            <person name="Phillips G.J."/>
        </authorList>
    </citation>
    <scope>NUCLEOTIDE SEQUENCE [LARGE SCALE GENOMIC DNA]</scope>
    <source>
        <strain evidence="3 4">ASF492</strain>
    </source>
</reference>
<dbReference type="PANTHER" id="PTHR35007">
    <property type="entry name" value="INTEGRAL MEMBRANE PROTEIN-RELATED"/>
    <property type="match status" value="1"/>
</dbReference>
<dbReference type="STRING" id="1235802.C823_01461"/>
<name>N2B2V1_9FIRM</name>
<feature type="transmembrane region" description="Helical" evidence="2">
    <location>
        <begin position="61"/>
        <end position="83"/>
    </location>
</feature>
<feature type="transmembrane region" description="Helical" evidence="2">
    <location>
        <begin position="225"/>
        <end position="245"/>
    </location>
</feature>
<evidence type="ECO:0000313" key="4">
    <source>
        <dbReference type="Proteomes" id="UP000012589"/>
    </source>
</evidence>
<organism evidence="3 4">
    <name type="scientific">Eubacterium plexicaudatum ASF492</name>
    <dbReference type="NCBI Taxonomy" id="1235802"/>
    <lineage>
        <taxon>Bacteria</taxon>
        <taxon>Bacillati</taxon>
        <taxon>Bacillota</taxon>
        <taxon>Clostridia</taxon>
        <taxon>Eubacteriales</taxon>
        <taxon>Eubacteriaceae</taxon>
        <taxon>Eubacterium</taxon>
    </lineage>
</organism>
<dbReference type="Proteomes" id="UP000012589">
    <property type="component" value="Unassembled WGS sequence"/>
</dbReference>
<dbReference type="eggNOG" id="COG4965">
    <property type="taxonomic scope" value="Bacteria"/>
</dbReference>
<accession>N2B2V1</accession>
<keyword evidence="2" id="KW-0472">Membrane</keyword>
<comment type="caution">
    <text evidence="3">The sequence shown here is derived from an EMBL/GenBank/DDBJ whole genome shotgun (WGS) entry which is preliminary data.</text>
</comment>
<dbReference type="PANTHER" id="PTHR35007:SF1">
    <property type="entry name" value="PILUS ASSEMBLY PROTEIN"/>
    <property type="match status" value="1"/>
</dbReference>
<dbReference type="HOGENOM" id="CLU_079577_1_0_9"/>
<evidence type="ECO:0000313" key="3">
    <source>
        <dbReference type="EMBL" id="EMZ33043.1"/>
    </source>
</evidence>
<feature type="transmembrane region" description="Helical" evidence="2">
    <location>
        <begin position="251"/>
        <end position="271"/>
    </location>
</feature>